<evidence type="ECO:0000256" key="1">
    <source>
        <dbReference type="ARBA" id="ARBA00023002"/>
    </source>
</evidence>
<dbReference type="GO" id="GO:0016491">
    <property type="term" value="F:oxidoreductase activity"/>
    <property type="evidence" value="ECO:0007669"/>
    <property type="project" value="UniProtKB-KW"/>
</dbReference>
<dbReference type="Gene3D" id="3.60.130.10">
    <property type="entry name" value="Clavaminate synthase-like"/>
    <property type="match status" value="1"/>
</dbReference>
<dbReference type="InterPro" id="IPR003819">
    <property type="entry name" value="TauD/TfdA-like"/>
</dbReference>
<dbReference type="AlphaFoldDB" id="A0A381VJ45"/>
<keyword evidence="1" id="KW-0560">Oxidoreductase</keyword>
<sequence>MYHGEFFSTEKHILDDEGYIQLVSHDGLFERDEVPWHNDWSYGVGQYNGTALYNFFGGHLTPTWFIDMKKAYDELPDKEKYENVIGTYFPPENLQDKCFTERQLRYLRKNKTQRPFIIEHPITKDKMLYFSPGSLIETNVAVDIEELTKHCEQFEYPIHWKDNEILLYDNLRMMHRRDAFEGERILWRIQFNYEKTYSIR</sequence>
<dbReference type="InterPro" id="IPR042098">
    <property type="entry name" value="TauD-like_sf"/>
</dbReference>
<proteinExistence type="predicted"/>
<dbReference type="SUPFAM" id="SSF51197">
    <property type="entry name" value="Clavaminate synthase-like"/>
    <property type="match status" value="1"/>
</dbReference>
<evidence type="ECO:0000259" key="2">
    <source>
        <dbReference type="Pfam" id="PF02668"/>
    </source>
</evidence>
<protein>
    <recommendedName>
        <fullName evidence="2">TauD/TfdA-like domain-containing protein</fullName>
    </recommendedName>
</protein>
<dbReference type="EMBL" id="UINC01008829">
    <property type="protein sequence ID" value="SVA39677.1"/>
    <property type="molecule type" value="Genomic_DNA"/>
</dbReference>
<gene>
    <name evidence="3" type="ORF">METZ01_LOCUS92531</name>
</gene>
<name>A0A381VJ45_9ZZZZ</name>
<accession>A0A381VJ45</accession>
<dbReference type="Pfam" id="PF02668">
    <property type="entry name" value="TauD"/>
    <property type="match status" value="1"/>
</dbReference>
<reference evidence="3" key="1">
    <citation type="submission" date="2018-05" db="EMBL/GenBank/DDBJ databases">
        <authorList>
            <person name="Lanie J.A."/>
            <person name="Ng W.-L."/>
            <person name="Kazmierczak K.M."/>
            <person name="Andrzejewski T.M."/>
            <person name="Davidsen T.M."/>
            <person name="Wayne K.J."/>
            <person name="Tettelin H."/>
            <person name="Glass J.I."/>
            <person name="Rusch D."/>
            <person name="Podicherti R."/>
            <person name="Tsui H.-C.T."/>
            <person name="Winkler M.E."/>
        </authorList>
    </citation>
    <scope>NUCLEOTIDE SEQUENCE</scope>
</reference>
<feature type="domain" description="TauD/TfdA-like" evidence="2">
    <location>
        <begin position="31"/>
        <end position="189"/>
    </location>
</feature>
<organism evidence="3">
    <name type="scientific">marine metagenome</name>
    <dbReference type="NCBI Taxonomy" id="408172"/>
    <lineage>
        <taxon>unclassified sequences</taxon>
        <taxon>metagenomes</taxon>
        <taxon>ecological metagenomes</taxon>
    </lineage>
</organism>
<evidence type="ECO:0000313" key="3">
    <source>
        <dbReference type="EMBL" id="SVA39677.1"/>
    </source>
</evidence>